<dbReference type="Proteomes" id="UP001200022">
    <property type="component" value="Unassembled WGS sequence"/>
</dbReference>
<evidence type="ECO:0000313" key="2">
    <source>
        <dbReference type="EMBL" id="MCF7559015.1"/>
    </source>
</evidence>
<keyword evidence="3" id="KW-1185">Reference proteome</keyword>
<sequence>MKANYFRINIAISLLTLIGGLQTISAQKTGFGIKGGYNLSNLSTDLSGMKDISGFHIGGLLEYRVSNKFSIQPELLYSLEGGKYSISYSESNEDGEFVLKAKEEITLGFINLPVTAKYYLKDRFSVETGIQFGYVVSAKSEYDFFMEADGDITSTSGERNIKGDVKSLNTSLNFGLGYELKNKMLFQARYNLGLTNLDKSFDSMDDEDFIGKVKSKGVLISIGYKF</sequence>
<dbReference type="InterPro" id="IPR025665">
    <property type="entry name" value="Beta-barrel_OMP_2"/>
</dbReference>
<dbReference type="RefSeq" id="WP_237229330.1">
    <property type="nucleotide sequence ID" value="NZ_JAKKDV010000001.1"/>
</dbReference>
<accession>A0ABS9IFS0</accession>
<evidence type="ECO:0000313" key="3">
    <source>
        <dbReference type="Proteomes" id="UP001200022"/>
    </source>
</evidence>
<feature type="domain" description="Outer membrane protein beta-barrel" evidence="1">
    <location>
        <begin position="26"/>
        <end position="198"/>
    </location>
</feature>
<protein>
    <submittedName>
        <fullName evidence="2">PorT family protein</fullName>
    </submittedName>
</protein>
<evidence type="ECO:0000259" key="1">
    <source>
        <dbReference type="Pfam" id="PF13568"/>
    </source>
</evidence>
<reference evidence="2 3" key="1">
    <citation type="submission" date="2022-01" db="EMBL/GenBank/DDBJ databases">
        <title>Draft genome sequence of Sabulilitoribacter multivorans KCTC 32326.</title>
        <authorList>
            <person name="Oh J.-S."/>
        </authorList>
    </citation>
    <scope>NUCLEOTIDE SEQUENCE [LARGE SCALE GENOMIC DNA]</scope>
    <source>
        <strain evidence="2 3">M-M16</strain>
    </source>
</reference>
<gene>
    <name evidence="2" type="ORF">L3X39_00070</name>
</gene>
<dbReference type="Pfam" id="PF13568">
    <property type="entry name" value="OMP_b-brl_2"/>
    <property type="match status" value="1"/>
</dbReference>
<name>A0ABS9IFS0_9FLAO</name>
<proteinExistence type="predicted"/>
<organism evidence="2 3">
    <name type="scientific">Flaviramulus multivorans</name>
    <dbReference type="NCBI Taxonomy" id="1304750"/>
    <lineage>
        <taxon>Bacteria</taxon>
        <taxon>Pseudomonadati</taxon>
        <taxon>Bacteroidota</taxon>
        <taxon>Flavobacteriia</taxon>
        <taxon>Flavobacteriales</taxon>
        <taxon>Flavobacteriaceae</taxon>
        <taxon>Flaviramulus</taxon>
    </lineage>
</organism>
<dbReference type="EMBL" id="JAKKDV010000001">
    <property type="protein sequence ID" value="MCF7559015.1"/>
    <property type="molecule type" value="Genomic_DNA"/>
</dbReference>
<comment type="caution">
    <text evidence="2">The sequence shown here is derived from an EMBL/GenBank/DDBJ whole genome shotgun (WGS) entry which is preliminary data.</text>
</comment>